<feature type="compositionally biased region" description="Polar residues" evidence="6">
    <location>
        <begin position="297"/>
        <end position="312"/>
    </location>
</feature>
<keyword evidence="4" id="KW-0418">Kinase</keyword>
<keyword evidence="7" id="KW-0472">Membrane</keyword>
<evidence type="ECO:0000256" key="6">
    <source>
        <dbReference type="SAM" id="MobiDB-lite"/>
    </source>
</evidence>
<dbReference type="CDD" id="cd14014">
    <property type="entry name" value="STKc_PknB_like"/>
    <property type="match status" value="1"/>
</dbReference>
<dbReference type="PANTHER" id="PTHR43289">
    <property type="entry name" value="MITOGEN-ACTIVATED PROTEIN KINASE KINASE KINASE 20-RELATED"/>
    <property type="match status" value="1"/>
</dbReference>
<dbReference type="InterPro" id="IPR000719">
    <property type="entry name" value="Prot_kinase_dom"/>
</dbReference>
<dbReference type="FunFam" id="1.10.510.10:FF:000021">
    <property type="entry name" value="Serine/threonine protein kinase"/>
    <property type="match status" value="1"/>
</dbReference>
<keyword evidence="5" id="KW-0067">ATP-binding</keyword>
<name>A0A6J6N2M7_9ZZZZ</name>
<feature type="region of interest" description="Disordered" evidence="6">
    <location>
        <begin position="282"/>
        <end position="367"/>
    </location>
</feature>
<dbReference type="EMBL" id="CAEZXM010000016">
    <property type="protein sequence ID" value="CAB4680386.1"/>
    <property type="molecule type" value="Genomic_DNA"/>
</dbReference>
<keyword evidence="3" id="KW-0547">Nucleotide-binding</keyword>
<dbReference type="Gene3D" id="3.30.200.20">
    <property type="entry name" value="Phosphorylase Kinase, domain 1"/>
    <property type="match status" value="1"/>
</dbReference>
<feature type="region of interest" description="Disordered" evidence="6">
    <location>
        <begin position="433"/>
        <end position="454"/>
    </location>
</feature>
<dbReference type="InterPro" id="IPR008271">
    <property type="entry name" value="Ser/Thr_kinase_AS"/>
</dbReference>
<reference evidence="9" key="1">
    <citation type="submission" date="2020-05" db="EMBL/GenBank/DDBJ databases">
        <authorList>
            <person name="Chiriac C."/>
            <person name="Salcher M."/>
            <person name="Ghai R."/>
            <person name="Kavagutti S V."/>
        </authorList>
    </citation>
    <scope>NUCLEOTIDE SEQUENCE</scope>
</reference>
<dbReference type="SUPFAM" id="SSF56112">
    <property type="entry name" value="Protein kinase-like (PK-like)"/>
    <property type="match status" value="1"/>
</dbReference>
<dbReference type="SMART" id="SM00220">
    <property type="entry name" value="S_TKc"/>
    <property type="match status" value="1"/>
</dbReference>
<dbReference type="PANTHER" id="PTHR43289:SF6">
    <property type="entry name" value="SERINE_THREONINE-PROTEIN KINASE NEKL-3"/>
    <property type="match status" value="1"/>
</dbReference>
<keyword evidence="1" id="KW-0723">Serine/threonine-protein kinase</keyword>
<dbReference type="Gene3D" id="1.10.510.10">
    <property type="entry name" value="Transferase(Phosphotransferase) domain 1"/>
    <property type="match status" value="1"/>
</dbReference>
<dbReference type="PROSITE" id="PS50011">
    <property type="entry name" value="PROTEIN_KINASE_DOM"/>
    <property type="match status" value="1"/>
</dbReference>
<evidence type="ECO:0000256" key="7">
    <source>
        <dbReference type="SAM" id="Phobius"/>
    </source>
</evidence>
<keyword evidence="2" id="KW-0808">Transferase</keyword>
<evidence type="ECO:0000256" key="4">
    <source>
        <dbReference type="ARBA" id="ARBA00022777"/>
    </source>
</evidence>
<organism evidence="9">
    <name type="scientific">freshwater metagenome</name>
    <dbReference type="NCBI Taxonomy" id="449393"/>
    <lineage>
        <taxon>unclassified sequences</taxon>
        <taxon>metagenomes</taxon>
        <taxon>ecological metagenomes</taxon>
    </lineage>
</organism>
<gene>
    <name evidence="9" type="ORF">UFOPK2366_00166</name>
</gene>
<accession>A0A6J6N2M7</accession>
<dbReference type="InterPro" id="IPR011009">
    <property type="entry name" value="Kinase-like_dom_sf"/>
</dbReference>
<dbReference type="FunFam" id="3.30.200.20:FF:000035">
    <property type="entry name" value="Serine/threonine protein kinase Stk1"/>
    <property type="match status" value="1"/>
</dbReference>
<keyword evidence="7" id="KW-1133">Transmembrane helix</keyword>
<feature type="transmembrane region" description="Helical" evidence="7">
    <location>
        <begin position="375"/>
        <end position="392"/>
    </location>
</feature>
<dbReference type="GO" id="GO:0004674">
    <property type="term" value="F:protein serine/threonine kinase activity"/>
    <property type="evidence" value="ECO:0007669"/>
    <property type="project" value="UniProtKB-KW"/>
</dbReference>
<dbReference type="AlphaFoldDB" id="A0A6J6N2M7"/>
<evidence type="ECO:0000256" key="1">
    <source>
        <dbReference type="ARBA" id="ARBA00022527"/>
    </source>
</evidence>
<proteinExistence type="predicted"/>
<dbReference type="GO" id="GO:0005524">
    <property type="term" value="F:ATP binding"/>
    <property type="evidence" value="ECO:0007669"/>
    <property type="project" value="UniProtKB-KW"/>
</dbReference>
<evidence type="ECO:0000259" key="8">
    <source>
        <dbReference type="PROSITE" id="PS50011"/>
    </source>
</evidence>
<dbReference type="Pfam" id="PF00069">
    <property type="entry name" value="Pkinase"/>
    <property type="match status" value="1"/>
</dbReference>
<protein>
    <submittedName>
        <fullName evidence="9">Unannotated protein</fullName>
    </submittedName>
</protein>
<sequence>MPTDTSPLPPQALLAQRYRLERRIAQGGMAEVWLATDTSLSRQVAVKILKSGLATDPVVAERFRREAITVARLSHPNIVAVHDSIDYNGRQAVVMQLVNGKSLRQLLDEQKRLSPELTMHIGSCVAAALDAAHSAGLVHRDVKPGNIMITPDGRVLLTDFGIAKGLGTTDDLTSENVMMGTAKYLSPEQVRGKKLDGRADLYALGLVLYECLAGRVPFLGESDADTALARLQRDPTDLSQLRPTLPYGLADLIHQLLARNPDDRPDTGGALKLSITRIASGIDEPTTSATPPKGTAINGQTPAGTLRDNTPNRAAAPIILAESRATNDRSAAPTPRQGSQRPINAPPPGGDRTPTAGSPRGVPAKNFQQKSTPTIVVMLLLLVAVVVAALMWPNSANSTKTPVFVAPTAPTTATVAAPVASAAATIASIQTFDPDDRTDASENPDQVGLAIDGDPNSSWSTNCYASQYFGGKAGVGVIVELSAAATGTLSVSMANAPYQLQVFASNAEATPQTLEGWGKAVQKKSYNTVAGVVTATISAAPARHVLVLLHEVGRDSACSKARPFRGYISNITFVSAG</sequence>
<evidence type="ECO:0000256" key="2">
    <source>
        <dbReference type="ARBA" id="ARBA00022679"/>
    </source>
</evidence>
<dbReference type="PROSITE" id="PS00108">
    <property type="entry name" value="PROTEIN_KINASE_ST"/>
    <property type="match status" value="1"/>
</dbReference>
<evidence type="ECO:0000256" key="3">
    <source>
        <dbReference type="ARBA" id="ARBA00022741"/>
    </source>
</evidence>
<feature type="domain" description="Protein kinase" evidence="8">
    <location>
        <begin position="18"/>
        <end position="278"/>
    </location>
</feature>
<evidence type="ECO:0000256" key="5">
    <source>
        <dbReference type="ARBA" id="ARBA00022840"/>
    </source>
</evidence>
<keyword evidence="7" id="KW-0812">Transmembrane</keyword>
<evidence type="ECO:0000313" key="9">
    <source>
        <dbReference type="EMBL" id="CAB4680386.1"/>
    </source>
</evidence>